<evidence type="ECO:0000256" key="1">
    <source>
        <dbReference type="SAM" id="MobiDB-lite"/>
    </source>
</evidence>
<sequence>MDSTAEDGIQTVISAINEAGEGFRILAQGTNTTEELLDTLEPPWSEYIREHEPWDRAFVIWYDGEPARVATNVRDQWSVTPAPSNGIVERANVYAELGKGERGLVPGLTYEPAGEESVGIRLELHPVEGREDLFRTVATDGSPIPDIKFQVWDFEIDQPAIDAYRHFDRGDRVRVLETGEEGEVQGTNGRTVTLDLPSRDEDFPAFYPDELEQVKETEDETEETAAD</sequence>
<evidence type="ECO:0000313" key="3">
    <source>
        <dbReference type="Proteomes" id="UP000509346"/>
    </source>
</evidence>
<proteinExistence type="predicted"/>
<dbReference type="GeneID" id="56083301"/>
<reference evidence="2 3" key="1">
    <citation type="submission" date="2020-07" db="EMBL/GenBank/DDBJ databases">
        <title>Halosimplex litoreum sp. nov. and Halosimplex rubrum sp. nov., isolated from different salt environments.</title>
        <authorList>
            <person name="Cui H."/>
        </authorList>
    </citation>
    <scope>NUCLEOTIDE SEQUENCE [LARGE SCALE GENOMIC DNA]</scope>
    <source>
        <strain evidence="2 3">R2</strain>
    </source>
</reference>
<accession>A0A7D5TBQ1</accession>
<dbReference type="RefSeq" id="WP_179922737.1">
    <property type="nucleotide sequence ID" value="NZ_CP058909.1"/>
</dbReference>
<feature type="region of interest" description="Disordered" evidence="1">
    <location>
        <begin position="180"/>
        <end position="227"/>
    </location>
</feature>
<dbReference type="AlphaFoldDB" id="A0A7D5TBQ1"/>
<feature type="compositionally biased region" description="Acidic residues" evidence="1">
    <location>
        <begin position="217"/>
        <end position="227"/>
    </location>
</feature>
<dbReference type="Proteomes" id="UP000509346">
    <property type="component" value="Chromosome"/>
</dbReference>
<keyword evidence="3" id="KW-1185">Reference proteome</keyword>
<organism evidence="2 3">
    <name type="scientific">Halosimplex pelagicum</name>
    <dbReference type="NCBI Taxonomy" id="869886"/>
    <lineage>
        <taxon>Archaea</taxon>
        <taxon>Methanobacteriati</taxon>
        <taxon>Methanobacteriota</taxon>
        <taxon>Stenosarchaea group</taxon>
        <taxon>Halobacteria</taxon>
        <taxon>Halobacteriales</taxon>
        <taxon>Haloarculaceae</taxon>
        <taxon>Halosimplex</taxon>
    </lineage>
</organism>
<dbReference type="OrthoDB" id="382433at2157"/>
<dbReference type="KEGG" id="hpel:HZS54_11890"/>
<protein>
    <submittedName>
        <fullName evidence="2">Uncharacterized protein</fullName>
    </submittedName>
</protein>
<dbReference type="EMBL" id="CP058909">
    <property type="protein sequence ID" value="QLH82269.1"/>
    <property type="molecule type" value="Genomic_DNA"/>
</dbReference>
<gene>
    <name evidence="2" type="ORF">HZS54_11890</name>
</gene>
<name>A0A7D5TBQ1_9EURY</name>
<evidence type="ECO:0000313" key="2">
    <source>
        <dbReference type="EMBL" id="QLH82269.1"/>
    </source>
</evidence>